<evidence type="ECO:0000256" key="4">
    <source>
        <dbReference type="PIRSR" id="PIRSR006806-1"/>
    </source>
</evidence>
<evidence type="ECO:0000256" key="3">
    <source>
        <dbReference type="ARBA" id="ARBA00022840"/>
    </source>
</evidence>
<keyword evidence="3 4" id="KW-0067">ATP-binding</keyword>
<dbReference type="GO" id="GO:0009396">
    <property type="term" value="P:folic acid-containing compound biosynthetic process"/>
    <property type="evidence" value="ECO:0007669"/>
    <property type="project" value="TreeGrafter"/>
</dbReference>
<keyword evidence="7" id="KW-1185">Reference proteome</keyword>
<keyword evidence="5" id="KW-0460">Magnesium</keyword>
<dbReference type="SUPFAM" id="SSF100950">
    <property type="entry name" value="NagB/RpiA/CoA transferase-like"/>
    <property type="match status" value="1"/>
</dbReference>
<dbReference type="GO" id="GO:0035999">
    <property type="term" value="P:tetrahydrofolate interconversion"/>
    <property type="evidence" value="ECO:0007669"/>
    <property type="project" value="TreeGrafter"/>
</dbReference>
<dbReference type="EC" id="6.3.3.2" evidence="5"/>
<feature type="binding site" evidence="4">
    <location>
        <position position="50"/>
    </location>
    <ligand>
        <name>substrate</name>
    </ligand>
</feature>
<dbReference type="Pfam" id="PF01812">
    <property type="entry name" value="5-FTHF_cyc-lig"/>
    <property type="match status" value="1"/>
</dbReference>
<organism evidence="6 7">
    <name type="scientific">Vagococcus salmoninarum</name>
    <dbReference type="NCBI Taxonomy" id="2739"/>
    <lineage>
        <taxon>Bacteria</taxon>
        <taxon>Bacillati</taxon>
        <taxon>Bacillota</taxon>
        <taxon>Bacilli</taxon>
        <taxon>Lactobacillales</taxon>
        <taxon>Enterococcaceae</taxon>
        <taxon>Vagococcus</taxon>
    </lineage>
</organism>
<dbReference type="RefSeq" id="WP_126780959.1">
    <property type="nucleotide sequence ID" value="NZ_CAUQJP010000056.1"/>
</dbReference>
<dbReference type="InterPro" id="IPR037171">
    <property type="entry name" value="NagB/RpiA_transferase-like"/>
</dbReference>
<dbReference type="PANTHER" id="PTHR23407:SF1">
    <property type="entry name" value="5-FORMYLTETRAHYDROFOLATE CYCLO-LIGASE"/>
    <property type="match status" value="1"/>
</dbReference>
<evidence type="ECO:0000256" key="2">
    <source>
        <dbReference type="ARBA" id="ARBA00022741"/>
    </source>
</evidence>
<dbReference type="GO" id="GO:0030272">
    <property type="term" value="F:5-formyltetrahydrofolate cyclo-ligase activity"/>
    <property type="evidence" value="ECO:0007669"/>
    <property type="project" value="UniProtKB-EC"/>
</dbReference>
<dbReference type="NCBIfam" id="TIGR02727">
    <property type="entry name" value="MTHFS_bact"/>
    <property type="match status" value="1"/>
</dbReference>
<keyword evidence="2 4" id="KW-0547">Nucleotide-binding</keyword>
<dbReference type="GeneID" id="98568834"/>
<gene>
    <name evidence="6" type="ORF">CBF35_10655</name>
</gene>
<sequence>MKKIIRQEVLAKLTELSHDPEVKKAKEAELLTKLFSSSLWKKSETVAVTISLGVEVATEEILARGQAEGKLMVVPKITQEKAMVFIKTNLRTVYEESAFGVLEPKKGVIISKNDLDLIIVPGVGFRPDGYRIGFGGGFYDRYLADYQGKTCSLVLQEQLVSNWEPQPYDIAVQQLIIENNQETRRNE</sequence>
<dbReference type="GO" id="GO:0046872">
    <property type="term" value="F:metal ion binding"/>
    <property type="evidence" value="ECO:0007669"/>
    <property type="project" value="UniProtKB-KW"/>
</dbReference>
<keyword evidence="6" id="KW-0436">Ligase</keyword>
<feature type="binding site" evidence="4">
    <location>
        <begin position="131"/>
        <end position="139"/>
    </location>
    <ligand>
        <name>ATP</name>
        <dbReference type="ChEBI" id="CHEBI:30616"/>
    </ligand>
</feature>
<dbReference type="InterPro" id="IPR024185">
    <property type="entry name" value="FTHF_cligase-like_sf"/>
</dbReference>
<dbReference type="Proteomes" id="UP000287239">
    <property type="component" value="Unassembled WGS sequence"/>
</dbReference>
<proteinExistence type="inferred from homology"/>
<feature type="binding site" evidence="4">
    <location>
        <position position="55"/>
    </location>
    <ligand>
        <name>substrate</name>
    </ligand>
</feature>
<feature type="binding site" evidence="4">
    <location>
        <begin position="2"/>
        <end position="6"/>
    </location>
    <ligand>
        <name>ATP</name>
        <dbReference type="ChEBI" id="CHEBI:30616"/>
    </ligand>
</feature>
<evidence type="ECO:0000256" key="1">
    <source>
        <dbReference type="ARBA" id="ARBA00010638"/>
    </source>
</evidence>
<dbReference type="InterPro" id="IPR002698">
    <property type="entry name" value="FTHF_cligase"/>
</dbReference>
<comment type="similarity">
    <text evidence="1 5">Belongs to the 5-formyltetrahydrofolate cyclo-ligase family.</text>
</comment>
<keyword evidence="5" id="KW-0479">Metal-binding</keyword>
<evidence type="ECO:0000256" key="5">
    <source>
        <dbReference type="RuleBase" id="RU361279"/>
    </source>
</evidence>
<protein>
    <recommendedName>
        <fullName evidence="5">5-formyltetrahydrofolate cyclo-ligase</fullName>
        <ecNumber evidence="5">6.3.3.2</ecNumber>
    </recommendedName>
</protein>
<dbReference type="PANTHER" id="PTHR23407">
    <property type="entry name" value="ATPASE INHIBITOR/5-FORMYLTETRAHYDROFOLATE CYCLO-LIGASE"/>
    <property type="match status" value="1"/>
</dbReference>
<dbReference type="Gene3D" id="3.40.50.10420">
    <property type="entry name" value="NagB/RpiA/CoA transferase-like"/>
    <property type="match status" value="1"/>
</dbReference>
<reference evidence="6 7" key="1">
    <citation type="submission" date="2017-05" db="EMBL/GenBank/DDBJ databases">
        <title>Vagococcus spp. assemblies.</title>
        <authorList>
            <person name="Gulvik C.A."/>
        </authorList>
    </citation>
    <scope>NUCLEOTIDE SEQUENCE [LARGE SCALE GENOMIC DNA]</scope>
    <source>
        <strain evidence="6 7">NCFB 2777</strain>
    </source>
</reference>
<dbReference type="EMBL" id="NGJU01000016">
    <property type="protein sequence ID" value="RST94167.1"/>
    <property type="molecule type" value="Genomic_DNA"/>
</dbReference>
<comment type="cofactor">
    <cofactor evidence="5">
        <name>Mg(2+)</name>
        <dbReference type="ChEBI" id="CHEBI:18420"/>
    </cofactor>
</comment>
<comment type="caution">
    <text evidence="6">The sequence shown here is derived from an EMBL/GenBank/DDBJ whole genome shotgun (WGS) entry which is preliminary data.</text>
</comment>
<comment type="catalytic activity">
    <reaction evidence="5">
        <text>(6S)-5-formyl-5,6,7,8-tetrahydrofolate + ATP = (6R)-5,10-methenyltetrahydrofolate + ADP + phosphate</text>
        <dbReference type="Rhea" id="RHEA:10488"/>
        <dbReference type="ChEBI" id="CHEBI:30616"/>
        <dbReference type="ChEBI" id="CHEBI:43474"/>
        <dbReference type="ChEBI" id="CHEBI:57455"/>
        <dbReference type="ChEBI" id="CHEBI:57457"/>
        <dbReference type="ChEBI" id="CHEBI:456216"/>
        <dbReference type="EC" id="6.3.3.2"/>
    </reaction>
</comment>
<dbReference type="OrthoDB" id="9801938at2"/>
<evidence type="ECO:0000313" key="6">
    <source>
        <dbReference type="EMBL" id="RST94167.1"/>
    </source>
</evidence>
<dbReference type="GO" id="GO:0005524">
    <property type="term" value="F:ATP binding"/>
    <property type="evidence" value="ECO:0007669"/>
    <property type="project" value="UniProtKB-KW"/>
</dbReference>
<accession>A0A429ZKC9</accession>
<dbReference type="PIRSF" id="PIRSF006806">
    <property type="entry name" value="FTHF_cligase"/>
    <property type="match status" value="1"/>
</dbReference>
<name>A0A429ZKC9_9ENTE</name>
<dbReference type="AlphaFoldDB" id="A0A429ZKC9"/>
<evidence type="ECO:0000313" key="7">
    <source>
        <dbReference type="Proteomes" id="UP000287239"/>
    </source>
</evidence>